<evidence type="ECO:0000313" key="1">
    <source>
        <dbReference type="EMBL" id="KMS72302.1"/>
    </source>
</evidence>
<gene>
    <name evidence="1" type="ORF">ACM01_23435</name>
</gene>
<comment type="caution">
    <text evidence="1">The sequence shown here is derived from an EMBL/GenBank/DDBJ whole genome shotgun (WGS) entry which is preliminary data.</text>
</comment>
<protein>
    <recommendedName>
        <fullName evidence="3">SUKH-4 immunity protein</fullName>
    </recommendedName>
</protein>
<dbReference type="RefSeq" id="WP_048583303.1">
    <property type="nucleotide sequence ID" value="NZ_LFNT01000028.1"/>
</dbReference>
<evidence type="ECO:0008006" key="3">
    <source>
        <dbReference type="Google" id="ProtNLM"/>
    </source>
</evidence>
<reference evidence="1 2" key="1">
    <citation type="submission" date="2015-06" db="EMBL/GenBank/DDBJ databases">
        <authorList>
            <person name="Ju K.-S."/>
            <person name="Doroghazi J.R."/>
            <person name="Metcalf W.W."/>
        </authorList>
    </citation>
    <scope>NUCLEOTIDE SEQUENCE [LARGE SCALE GENOMIC DNA]</scope>
    <source>
        <strain evidence="1 2">NRRL 3414</strain>
    </source>
</reference>
<dbReference type="EMBL" id="LFNT01000028">
    <property type="protein sequence ID" value="KMS72302.1"/>
    <property type="molecule type" value="Genomic_DNA"/>
</dbReference>
<dbReference type="InterPro" id="IPR025851">
    <property type="entry name" value="SUKH-4"/>
</dbReference>
<dbReference type="PATRIC" id="fig|1938.3.peg.4509"/>
<dbReference type="Proteomes" id="UP000037432">
    <property type="component" value="Unassembled WGS sequence"/>
</dbReference>
<evidence type="ECO:0000313" key="2">
    <source>
        <dbReference type="Proteomes" id="UP000037432"/>
    </source>
</evidence>
<name>A0A0J7ZA04_STRVR</name>
<dbReference type="OrthoDB" id="4326197at2"/>
<accession>A0A0J7ZA04</accession>
<organism evidence="1 2">
    <name type="scientific">Streptomyces viridochromogenes</name>
    <dbReference type="NCBI Taxonomy" id="1938"/>
    <lineage>
        <taxon>Bacteria</taxon>
        <taxon>Bacillati</taxon>
        <taxon>Actinomycetota</taxon>
        <taxon>Actinomycetes</taxon>
        <taxon>Kitasatosporales</taxon>
        <taxon>Streptomycetaceae</taxon>
        <taxon>Streptomyces</taxon>
    </lineage>
</organism>
<proteinExistence type="predicted"/>
<dbReference type="Pfam" id="PF14435">
    <property type="entry name" value="SUKH-4"/>
    <property type="match status" value="1"/>
</dbReference>
<sequence length="142" mass="15745">MAVENGESELIVPDGFFAYRALDAAERVSTETGRSLIRFGVIGRATSVFWDEGSGVVLSGLDSDQVTVVNASIGQFRDCVTRLADLMPFYSEDSDHEEWEAAARRVQEVICEVDAEAYREGAFWYEFRWDVSMGDAAGVVDE</sequence>
<dbReference type="AlphaFoldDB" id="A0A0J7ZA04"/>